<evidence type="ECO:0000256" key="5">
    <source>
        <dbReference type="ARBA" id="ARBA00050431"/>
    </source>
</evidence>
<dbReference type="GO" id="GO:0052927">
    <property type="term" value="F:CC tRNA cytidylyltransferase activity"/>
    <property type="evidence" value="ECO:0007669"/>
    <property type="project" value="TreeGrafter"/>
</dbReference>
<comment type="caution">
    <text evidence="16">The sequence shown here is derived from an EMBL/GenBank/DDBJ whole genome shotgun (WGS) entry which is preliminary data.</text>
</comment>
<evidence type="ECO:0000256" key="11">
    <source>
        <dbReference type="ARBA" id="ARBA00080500"/>
    </source>
</evidence>
<dbReference type="GO" id="GO:0004810">
    <property type="term" value="F:CCA tRNA nucleotidyltransferase activity"/>
    <property type="evidence" value="ECO:0007669"/>
    <property type="project" value="UniProtKB-EC"/>
</dbReference>
<dbReference type="Proteomes" id="UP000037122">
    <property type="component" value="Unassembled WGS sequence"/>
</dbReference>
<dbReference type="GO" id="GO:0003723">
    <property type="term" value="F:RNA binding"/>
    <property type="evidence" value="ECO:0007669"/>
    <property type="project" value="UniProtKB-KW"/>
</dbReference>
<organism evidence="16 17">
    <name type="scientific">Candidozyma auris</name>
    <name type="common">Yeast</name>
    <name type="synonym">Candida auris</name>
    <dbReference type="NCBI Taxonomy" id="498019"/>
    <lineage>
        <taxon>Eukaryota</taxon>
        <taxon>Fungi</taxon>
        <taxon>Dikarya</taxon>
        <taxon>Ascomycota</taxon>
        <taxon>Saccharomycotina</taxon>
        <taxon>Pichiomycetes</taxon>
        <taxon>Metschnikowiaceae</taxon>
        <taxon>Candidozyma</taxon>
    </lineage>
</organism>
<evidence type="ECO:0000313" key="17">
    <source>
        <dbReference type="Proteomes" id="UP000037122"/>
    </source>
</evidence>
<evidence type="ECO:0000256" key="9">
    <source>
        <dbReference type="ARBA" id="ARBA00076038"/>
    </source>
</evidence>
<dbReference type="PANTHER" id="PTHR13734:SF5">
    <property type="entry name" value="CCA TRNA NUCLEOTIDYLTRANSFERASE, MITOCHONDRIAL"/>
    <property type="match status" value="1"/>
</dbReference>
<dbReference type="VEuPathDB" id="FungiDB:B9J08_002044"/>
<dbReference type="GO" id="GO:0000166">
    <property type="term" value="F:nucleotide binding"/>
    <property type="evidence" value="ECO:0007669"/>
    <property type="project" value="UniProtKB-KW"/>
</dbReference>
<dbReference type="GO" id="GO:0052929">
    <property type="term" value="F:ATP:3'-cytidine-cytidine-tRNA adenylyltransferase activity"/>
    <property type="evidence" value="ECO:0007669"/>
    <property type="project" value="TreeGrafter"/>
</dbReference>
<dbReference type="VEuPathDB" id="FungiDB:CJI96_0002718"/>
<name>A0A0L0P8Y2_CANAR</name>
<dbReference type="InterPro" id="IPR002646">
    <property type="entry name" value="PolA_pol_head_dom"/>
</dbReference>
<dbReference type="CDD" id="cd05398">
    <property type="entry name" value="NT_ClassII-CCAase"/>
    <property type="match status" value="1"/>
</dbReference>
<keyword evidence="3" id="KW-0547">Nucleotide-binding</keyword>
<dbReference type="VEuPathDB" id="FungiDB:CJJ09_003131"/>
<dbReference type="Pfam" id="PF01743">
    <property type="entry name" value="PolyA_pol"/>
    <property type="match status" value="1"/>
</dbReference>
<evidence type="ECO:0000256" key="12">
    <source>
        <dbReference type="ARBA" id="ARBA00082324"/>
    </source>
</evidence>
<evidence type="ECO:0000256" key="4">
    <source>
        <dbReference type="ARBA" id="ARBA00022884"/>
    </source>
</evidence>
<protein>
    <recommendedName>
        <fullName evidence="8">CCA tRNA nucleotidyltransferase, mitochondrial</fullName>
        <ecNumber evidence="7">2.7.7.72</ecNumber>
    </recommendedName>
    <alternativeName>
        <fullName evidence="10">CCA-adding enzyme</fullName>
    </alternativeName>
    <alternativeName>
        <fullName evidence="9">tRNA CCA-pyrophosphorylase</fullName>
    </alternativeName>
    <alternativeName>
        <fullName evidence="11">tRNA adenylyltransferase</fullName>
    </alternativeName>
    <alternativeName>
        <fullName evidence="12">tRNA nucleotidyltransferase</fullName>
    </alternativeName>
</protein>
<evidence type="ECO:0000313" key="16">
    <source>
        <dbReference type="EMBL" id="KNE02466.1"/>
    </source>
</evidence>
<dbReference type="InterPro" id="IPR043519">
    <property type="entry name" value="NT_sf"/>
</dbReference>
<evidence type="ECO:0000259" key="14">
    <source>
        <dbReference type="Pfam" id="PF01743"/>
    </source>
</evidence>
<reference evidence="17" key="1">
    <citation type="journal article" date="2015" name="BMC Genomics">
        <title>Draft genome of a commonly misdiagnosed multidrug resistant pathogen Candida auris.</title>
        <authorList>
            <person name="Chatterjee S."/>
            <person name="Alampalli S.V."/>
            <person name="Nageshan R.K."/>
            <person name="Chettiar S.T."/>
            <person name="Joshi S."/>
            <person name="Tatu U.S."/>
        </authorList>
    </citation>
    <scope>NUCLEOTIDE SEQUENCE [LARGE SCALE GENOMIC DNA]</scope>
    <source>
        <strain evidence="17">6684</strain>
    </source>
</reference>
<keyword evidence="2 13" id="KW-0808">Transferase</keyword>
<accession>A0A0L0P8Y2</accession>
<evidence type="ECO:0000256" key="6">
    <source>
        <dbReference type="ARBA" id="ARBA00056517"/>
    </source>
</evidence>
<dbReference type="VEuPathDB" id="FungiDB:CJJ07_000188"/>
<dbReference type="EMBL" id="LGST01000003">
    <property type="protein sequence ID" value="KNE02466.1"/>
    <property type="molecule type" value="Genomic_DNA"/>
</dbReference>
<feature type="domain" description="tRNA nucleotidyltransferase/poly(A) polymerase RNA and SrmB- binding" evidence="15">
    <location>
        <begin position="210"/>
        <end position="272"/>
    </location>
</feature>
<evidence type="ECO:0000256" key="10">
    <source>
        <dbReference type="ARBA" id="ARBA00077436"/>
    </source>
</evidence>
<evidence type="ECO:0000259" key="15">
    <source>
        <dbReference type="Pfam" id="PF12627"/>
    </source>
</evidence>
<sequence length="542" mass="61529">MHSQVNSSIVLDEREETIKKLLVNFCDEYNSYVPDADKLELRITGGWVRDKLLGKESHDLDIAVNVLSGEEFASKLLEYTEKKGIKVGANSTSLHTIKKNPEKSKHLETCTARLFGLDVDFVNLRSEQYTEESRVPIVDCGTAEEDALRRDATLNALFYNLNRNKVEDFTGRGIEDLKNGLLRTPLQPLKTFVDDPLRVLRLIRFAARFDFVIEPDTLSAMKDSHIRSALVHKISRERVGVETDKILTGNNVSYGLRLLNHVGFSESIFNPGVLVSTVYELNDKDLCEQIRHFDKKVSSRIDAATQHMQSFTNSLKSANDIPLLQAIWQAVLQDKAATKTFWLCVILEPYSEINVRLNPRKQSLTHYPEVILKEGLRFGKADYDTVSNILKNTSGFTTFDRYFENPSQITRSDLGLYIRQYGDHFPLSVAFGAFSDYLKGVETENRTAEVPTPDGLHLPFNETAFHEIAFQYESLLETIKSEGLEKAADLKPVVDGKMISKALNKKPGPWMKDVTHEVVRWQLDHPHGNAEECIEHLRSVLI</sequence>
<keyword evidence="4 13" id="KW-0694">RNA-binding</keyword>
<evidence type="ECO:0000256" key="8">
    <source>
        <dbReference type="ARBA" id="ARBA00072969"/>
    </source>
</evidence>
<dbReference type="Pfam" id="PF12627">
    <property type="entry name" value="PolyA_pol_RNAbd"/>
    <property type="match status" value="1"/>
</dbReference>
<dbReference type="FunFam" id="3.30.460.10:FF:000019">
    <property type="entry name" value="tRNA nucleotidyltransferase cca2"/>
    <property type="match status" value="1"/>
</dbReference>
<dbReference type="PANTHER" id="PTHR13734">
    <property type="entry name" value="TRNA-NUCLEOTIDYLTRANSFERASE"/>
    <property type="match status" value="1"/>
</dbReference>
<dbReference type="Gene3D" id="1.10.3090.10">
    <property type="entry name" value="cca-adding enzyme, domain 2"/>
    <property type="match status" value="1"/>
</dbReference>
<proteinExistence type="inferred from homology"/>
<comment type="catalytic activity">
    <reaction evidence="5">
        <text>a tRNA precursor + 2 CTP + ATP = a tRNA with a 3' CCA end + 3 diphosphate</text>
        <dbReference type="Rhea" id="RHEA:14433"/>
        <dbReference type="Rhea" id="RHEA-COMP:10465"/>
        <dbReference type="Rhea" id="RHEA-COMP:10468"/>
        <dbReference type="ChEBI" id="CHEBI:30616"/>
        <dbReference type="ChEBI" id="CHEBI:33019"/>
        <dbReference type="ChEBI" id="CHEBI:37563"/>
        <dbReference type="ChEBI" id="CHEBI:74896"/>
        <dbReference type="ChEBI" id="CHEBI:83071"/>
        <dbReference type="EC" id="2.7.7.72"/>
    </reaction>
</comment>
<dbReference type="VEuPathDB" id="FungiDB:QG37_00271"/>
<dbReference type="VEuPathDB" id="FungiDB:CJI97_002235"/>
<dbReference type="AlphaFoldDB" id="A0A0L0P8Y2"/>
<dbReference type="GO" id="GO:0001680">
    <property type="term" value="P:tRNA 3'-terminal CCA addition"/>
    <property type="evidence" value="ECO:0007669"/>
    <property type="project" value="TreeGrafter"/>
</dbReference>
<comment type="function">
    <text evidence="6">Nucleotidyltransferase that catalyzes the addition and repair of the essential 3'-terminal CCA sequence in tRNAs, which is necessary for the attachment of amino acids to the 3' terminus of tRNA molecules, using CTP and ATP as substrates. tRNA 3'-terminal CCA addition is required both for tRNA processing and repair. Also involved in tRNA surveillance by mediating tandem CCA addition to generate a CCACCA at the 3' terminus of unstable tRNAs. While stable tRNAs receive only 3'-terminal CCA, unstable tRNAs are marked with CCACCA and rapidly degraded. The structural flexibility of RNA controls the choice between CCA versus CCACCA addition: following the first CCA addition cycle, nucleotide-binding to the active site triggers a clockwise screw motion, producing torque on the RNA. This ejects stable RNAs, whereas unstable RNAs are refolded while bound to the enzyme and subjected to a second CCA catalytic cycle.</text>
</comment>
<comment type="similarity">
    <text evidence="1 13">Belongs to the tRNA nucleotidyltransferase/poly(A) polymerase family.</text>
</comment>
<dbReference type="Gene3D" id="3.30.460.10">
    <property type="entry name" value="Beta Polymerase, domain 2"/>
    <property type="match status" value="1"/>
</dbReference>
<dbReference type="InterPro" id="IPR032828">
    <property type="entry name" value="PolyA_RNA-bd"/>
</dbReference>
<evidence type="ECO:0000256" key="7">
    <source>
        <dbReference type="ARBA" id="ARBA00066885"/>
    </source>
</evidence>
<dbReference type="GO" id="GO:0005739">
    <property type="term" value="C:mitochondrion"/>
    <property type="evidence" value="ECO:0007669"/>
    <property type="project" value="UniProtKB-ARBA"/>
</dbReference>
<dbReference type="SUPFAM" id="SSF81301">
    <property type="entry name" value="Nucleotidyltransferase"/>
    <property type="match status" value="1"/>
</dbReference>
<dbReference type="EC" id="2.7.7.72" evidence="7"/>
<feature type="domain" description="Poly A polymerase head" evidence="14">
    <location>
        <begin position="41"/>
        <end position="183"/>
    </location>
</feature>
<evidence type="ECO:0000256" key="3">
    <source>
        <dbReference type="ARBA" id="ARBA00022741"/>
    </source>
</evidence>
<dbReference type="SUPFAM" id="SSF81891">
    <property type="entry name" value="Poly A polymerase C-terminal region-like"/>
    <property type="match status" value="1"/>
</dbReference>
<evidence type="ECO:0000256" key="2">
    <source>
        <dbReference type="ARBA" id="ARBA00022679"/>
    </source>
</evidence>
<gene>
    <name evidence="16" type="ORF">QG37_00271</name>
</gene>
<evidence type="ECO:0000256" key="13">
    <source>
        <dbReference type="RuleBase" id="RU003953"/>
    </source>
</evidence>
<evidence type="ECO:0000256" key="1">
    <source>
        <dbReference type="ARBA" id="ARBA00007265"/>
    </source>
</evidence>